<gene>
    <name evidence="1" type="ORF">APHMUC_0698</name>
</gene>
<dbReference type="PATRIC" id="fig|1359152.3.peg.739"/>
<dbReference type="Proteomes" id="UP000033441">
    <property type="component" value="Unassembled WGS sequence"/>
</dbReference>
<reference evidence="1" key="1">
    <citation type="submission" date="2015-02" db="EMBL/GenBank/DDBJ databases">
        <title>Genome Sequencing of Rickettsiales.</title>
        <authorList>
            <person name="Daugherty S.C."/>
            <person name="Su Q."/>
            <person name="Abolude K."/>
            <person name="Beier-Sexton M."/>
            <person name="Carlyon J.A."/>
            <person name="Carter R."/>
            <person name="Day N.P."/>
            <person name="Dumler S.J."/>
            <person name="Dyachenko V."/>
            <person name="Godinez A."/>
            <person name="Kurtti T.J."/>
            <person name="Lichay M."/>
            <person name="Mullins K.E."/>
            <person name="Ott S."/>
            <person name="Pappas-Brown V."/>
            <person name="Paris D.H."/>
            <person name="Patel P."/>
            <person name="Richards A.L."/>
            <person name="Sadzewicz L."/>
            <person name="Sears K."/>
            <person name="Seidman D."/>
            <person name="Sengamalay N."/>
            <person name="Stenos J."/>
            <person name="Tallon L.J."/>
            <person name="Vincent G."/>
            <person name="Fraser C.M."/>
            <person name="Munderloh U."/>
            <person name="Dunning-Hotopp J.C."/>
        </authorList>
    </citation>
    <scope>NUCLEOTIDE SEQUENCE [LARGE SCALE GENOMIC DNA]</scope>
    <source>
        <strain evidence="1">ApMUC09</strain>
    </source>
</reference>
<comment type="caution">
    <text evidence="1">The sequence shown here is derived from an EMBL/GenBank/DDBJ whole genome shotgun (WGS) entry which is preliminary data.</text>
</comment>
<evidence type="ECO:0000313" key="1">
    <source>
        <dbReference type="EMBL" id="KJV64270.1"/>
    </source>
</evidence>
<sequence length="41" mass="4744">MCVHIAGEVLDQKLMAFVSTLRYCSMSVFKIYQLKSKVYVL</sequence>
<proteinExistence type="predicted"/>
<organism evidence="1">
    <name type="scientific">Anaplasma phagocytophilum str. ApMUC09</name>
    <dbReference type="NCBI Taxonomy" id="1359152"/>
    <lineage>
        <taxon>Bacteria</taxon>
        <taxon>Pseudomonadati</taxon>
        <taxon>Pseudomonadota</taxon>
        <taxon>Alphaproteobacteria</taxon>
        <taxon>Rickettsiales</taxon>
        <taxon>Anaplasmataceae</taxon>
        <taxon>Anaplasma</taxon>
        <taxon>phagocytophilum group</taxon>
    </lineage>
</organism>
<name>A0A0F3N899_ANAPH</name>
<dbReference type="EMBL" id="LANV01000001">
    <property type="protein sequence ID" value="KJV64270.1"/>
    <property type="molecule type" value="Genomic_DNA"/>
</dbReference>
<accession>A0A0F3N899</accession>
<dbReference type="AlphaFoldDB" id="A0A0F3N899"/>
<protein>
    <submittedName>
        <fullName evidence="1">Uncharacterized protein</fullName>
    </submittedName>
</protein>